<dbReference type="AlphaFoldDB" id="A0A9D5HKN8"/>
<evidence type="ECO:0000313" key="1">
    <source>
        <dbReference type="EMBL" id="KAJ0979607.1"/>
    </source>
</evidence>
<name>A0A9D5HKN8_9LILI</name>
<dbReference type="Proteomes" id="UP001085076">
    <property type="component" value="Miscellaneous, Linkage group lg03"/>
</dbReference>
<proteinExistence type="predicted"/>
<comment type="caution">
    <text evidence="1">The sequence shown here is derived from an EMBL/GenBank/DDBJ whole genome shotgun (WGS) entry which is preliminary data.</text>
</comment>
<protein>
    <submittedName>
        <fullName evidence="1">Uncharacterized protein</fullName>
    </submittedName>
</protein>
<dbReference type="EMBL" id="JAGGNH010000003">
    <property type="protein sequence ID" value="KAJ0979607.1"/>
    <property type="molecule type" value="Genomic_DNA"/>
</dbReference>
<gene>
    <name evidence="1" type="ORF">J5N97_015081</name>
</gene>
<reference evidence="1" key="1">
    <citation type="submission" date="2021-03" db="EMBL/GenBank/DDBJ databases">
        <authorList>
            <person name="Li Z."/>
            <person name="Yang C."/>
        </authorList>
    </citation>
    <scope>NUCLEOTIDE SEQUENCE</scope>
    <source>
        <strain evidence="1">Dzin_1.0</strain>
        <tissue evidence="1">Leaf</tissue>
    </source>
</reference>
<evidence type="ECO:0000313" key="2">
    <source>
        <dbReference type="Proteomes" id="UP001085076"/>
    </source>
</evidence>
<accession>A0A9D5HKN8</accession>
<organism evidence="1 2">
    <name type="scientific">Dioscorea zingiberensis</name>
    <dbReference type="NCBI Taxonomy" id="325984"/>
    <lineage>
        <taxon>Eukaryota</taxon>
        <taxon>Viridiplantae</taxon>
        <taxon>Streptophyta</taxon>
        <taxon>Embryophyta</taxon>
        <taxon>Tracheophyta</taxon>
        <taxon>Spermatophyta</taxon>
        <taxon>Magnoliopsida</taxon>
        <taxon>Liliopsida</taxon>
        <taxon>Dioscoreales</taxon>
        <taxon>Dioscoreaceae</taxon>
        <taxon>Dioscorea</taxon>
    </lineage>
</organism>
<reference evidence="1" key="2">
    <citation type="journal article" date="2022" name="Hortic Res">
        <title>The genome of Dioscorea zingiberensis sheds light on the biosynthesis, origin and evolution of the medicinally important diosgenin saponins.</title>
        <authorList>
            <person name="Li Y."/>
            <person name="Tan C."/>
            <person name="Li Z."/>
            <person name="Guo J."/>
            <person name="Li S."/>
            <person name="Chen X."/>
            <person name="Wang C."/>
            <person name="Dai X."/>
            <person name="Yang H."/>
            <person name="Song W."/>
            <person name="Hou L."/>
            <person name="Xu J."/>
            <person name="Tong Z."/>
            <person name="Xu A."/>
            <person name="Yuan X."/>
            <person name="Wang W."/>
            <person name="Yang Q."/>
            <person name="Chen L."/>
            <person name="Sun Z."/>
            <person name="Wang K."/>
            <person name="Pan B."/>
            <person name="Chen J."/>
            <person name="Bao Y."/>
            <person name="Liu F."/>
            <person name="Qi X."/>
            <person name="Gang D.R."/>
            <person name="Wen J."/>
            <person name="Li J."/>
        </authorList>
    </citation>
    <scope>NUCLEOTIDE SEQUENCE</scope>
    <source>
        <strain evidence="1">Dzin_1.0</strain>
    </source>
</reference>
<sequence>MRGWHRGHKCLGSRHMPMQMGTQRGDGRQSFNNFTQIELFCLTANSTLWRESRISIHRMGQQISMGTLQSRKILETGGLAPISLPMSVVKDWHTMV</sequence>
<keyword evidence="2" id="KW-1185">Reference proteome</keyword>